<comment type="caution">
    <text evidence="1">The sequence shown here is derived from an EMBL/GenBank/DDBJ whole genome shotgun (WGS) entry which is preliminary data.</text>
</comment>
<dbReference type="EMBL" id="AVOT02041143">
    <property type="protein sequence ID" value="MBW0536401.1"/>
    <property type="molecule type" value="Genomic_DNA"/>
</dbReference>
<protein>
    <submittedName>
        <fullName evidence="1">Uncharacterized protein</fullName>
    </submittedName>
</protein>
<reference evidence="1" key="1">
    <citation type="submission" date="2021-03" db="EMBL/GenBank/DDBJ databases">
        <title>Draft genome sequence of rust myrtle Austropuccinia psidii MF-1, a brazilian biotype.</title>
        <authorList>
            <person name="Quecine M.C."/>
            <person name="Pachon D.M.R."/>
            <person name="Bonatelli M.L."/>
            <person name="Correr F.H."/>
            <person name="Franceschini L.M."/>
            <person name="Leite T.F."/>
            <person name="Margarido G.R.A."/>
            <person name="Almeida C.A."/>
            <person name="Ferrarezi J.A."/>
            <person name="Labate C.A."/>
        </authorList>
    </citation>
    <scope>NUCLEOTIDE SEQUENCE</scope>
    <source>
        <strain evidence="1">MF-1</strain>
    </source>
</reference>
<dbReference type="AlphaFoldDB" id="A0A9Q3F9S1"/>
<proteinExistence type="predicted"/>
<name>A0A9Q3F9S1_9BASI</name>
<evidence type="ECO:0000313" key="1">
    <source>
        <dbReference type="EMBL" id="MBW0536401.1"/>
    </source>
</evidence>
<evidence type="ECO:0000313" key="2">
    <source>
        <dbReference type="Proteomes" id="UP000765509"/>
    </source>
</evidence>
<gene>
    <name evidence="1" type="ORF">O181_076116</name>
</gene>
<keyword evidence="2" id="KW-1185">Reference proteome</keyword>
<accession>A0A9Q3F9S1</accession>
<organism evidence="1 2">
    <name type="scientific">Austropuccinia psidii MF-1</name>
    <dbReference type="NCBI Taxonomy" id="1389203"/>
    <lineage>
        <taxon>Eukaryota</taxon>
        <taxon>Fungi</taxon>
        <taxon>Dikarya</taxon>
        <taxon>Basidiomycota</taxon>
        <taxon>Pucciniomycotina</taxon>
        <taxon>Pucciniomycetes</taxon>
        <taxon>Pucciniales</taxon>
        <taxon>Sphaerophragmiaceae</taxon>
        <taxon>Austropuccinia</taxon>
    </lineage>
</organism>
<sequence length="146" mass="15929">MSLKFSFKPKTHINTICNLLVIAPHGARKKPLLMQELASKPPSSSPPAVNSYAMPRKRYASAPITYLCAATAPHLTMLTLLQCPLDVLLPSSTTSLPSPIYTLLHPCLSKCLCFHSALYICLLPCHPILELLNPQHLPSLCLCSAL</sequence>
<dbReference type="Proteomes" id="UP000765509">
    <property type="component" value="Unassembled WGS sequence"/>
</dbReference>